<dbReference type="InterPro" id="IPR009045">
    <property type="entry name" value="Zn_M74/Hedgehog-like"/>
</dbReference>
<dbReference type="Gene3D" id="3.30.1380.10">
    <property type="match status" value="1"/>
</dbReference>
<dbReference type="SUPFAM" id="SSF55166">
    <property type="entry name" value="Hedgehog/DD-peptidase"/>
    <property type="match status" value="1"/>
</dbReference>
<dbReference type="Pfam" id="PF02557">
    <property type="entry name" value="VanY"/>
    <property type="match status" value="1"/>
</dbReference>
<evidence type="ECO:0000313" key="3">
    <source>
        <dbReference type="Proteomes" id="UP001201273"/>
    </source>
</evidence>
<comment type="caution">
    <text evidence="2">The sequence shown here is derived from an EMBL/GenBank/DDBJ whole genome shotgun (WGS) entry which is preliminary data.</text>
</comment>
<reference evidence="2 3" key="1">
    <citation type="journal article" date="2022" name="Environ. Microbiol. Rep.">
        <title>Eco-phylogenetic analyses reveal divergent evolution of vitamin B12 metabolism in the marine bacterial family 'Psychromonadaceae'.</title>
        <authorList>
            <person name="Jin X."/>
            <person name="Yang Y."/>
            <person name="Cao H."/>
            <person name="Gao B."/>
            <person name="Zhao Z."/>
        </authorList>
    </citation>
    <scope>NUCLEOTIDE SEQUENCE [LARGE SCALE GENOMIC DNA]</scope>
    <source>
        <strain evidence="2 3">MKS20</strain>
    </source>
</reference>
<name>A0ABS8W386_9GAMM</name>
<dbReference type="Proteomes" id="UP001201273">
    <property type="component" value="Unassembled WGS sequence"/>
</dbReference>
<dbReference type="EMBL" id="JAIMJA010000001">
    <property type="protein sequence ID" value="MCE2593407.1"/>
    <property type="molecule type" value="Genomic_DNA"/>
</dbReference>
<dbReference type="InterPro" id="IPR052179">
    <property type="entry name" value="DD-CPase-like"/>
</dbReference>
<proteinExistence type="predicted"/>
<accession>A0ABS8W386</accession>
<dbReference type="InterPro" id="IPR003709">
    <property type="entry name" value="VanY-like_core_dom"/>
</dbReference>
<dbReference type="PANTHER" id="PTHR34385">
    <property type="entry name" value="D-ALANYL-D-ALANINE CARBOXYPEPTIDASE"/>
    <property type="match status" value="1"/>
</dbReference>
<evidence type="ECO:0000313" key="2">
    <source>
        <dbReference type="EMBL" id="MCE2593407.1"/>
    </source>
</evidence>
<feature type="domain" description="D-alanyl-D-alanine carboxypeptidase-like core" evidence="1">
    <location>
        <begin position="20"/>
        <end position="175"/>
    </location>
</feature>
<dbReference type="CDD" id="cd14847">
    <property type="entry name" value="DD-carboxypeptidase_like"/>
    <property type="match status" value="1"/>
</dbReference>
<sequence length="222" mass="25012">MALKLTGQVSEHLAPYGPYHWLEANALAAFLSMQQAAKNDGLELDIASSFRGFSRQQLIWDGKMSGKRPVLDCHSRPLDTALLTPRDKILAILHWSALPGASRHHWGTDIDVYSPALLPDNYQLQLVPSEYQLGGCQHPLALWLEKNMAKFGFYLPYQKQLGGVAIEPWHLSYHPVAARYQQMFTIDMLDSVLAQSSVLGKSTLRIMLPTIWQRFITQISTP</sequence>
<protein>
    <submittedName>
        <fullName evidence="2">M15 family metallopeptidase</fullName>
    </submittedName>
</protein>
<dbReference type="PANTHER" id="PTHR34385:SF1">
    <property type="entry name" value="PEPTIDOGLYCAN L-ALANYL-D-GLUTAMATE ENDOPEPTIDASE CWLK"/>
    <property type="match status" value="1"/>
</dbReference>
<keyword evidence="3" id="KW-1185">Reference proteome</keyword>
<gene>
    <name evidence="2" type="ORF">K6Y31_01050</name>
</gene>
<evidence type="ECO:0000259" key="1">
    <source>
        <dbReference type="Pfam" id="PF02557"/>
    </source>
</evidence>
<organism evidence="2 3">
    <name type="scientific">Motilimonas cestriensis</name>
    <dbReference type="NCBI Taxonomy" id="2742685"/>
    <lineage>
        <taxon>Bacteria</taxon>
        <taxon>Pseudomonadati</taxon>
        <taxon>Pseudomonadota</taxon>
        <taxon>Gammaproteobacteria</taxon>
        <taxon>Alteromonadales</taxon>
        <taxon>Alteromonadales genera incertae sedis</taxon>
        <taxon>Motilimonas</taxon>
    </lineage>
</organism>